<proteinExistence type="predicted"/>
<name>A0A166CDA5_METOA</name>
<dbReference type="Pfam" id="PF12838">
    <property type="entry name" value="Fer4_7"/>
    <property type="match status" value="1"/>
</dbReference>
<dbReference type="RefSeq" id="WP_042691827.1">
    <property type="nucleotide sequence ID" value="NZ_CABMAB010000003.1"/>
</dbReference>
<dbReference type="OrthoDB" id="2837at2157"/>
<dbReference type="PROSITE" id="PS00198">
    <property type="entry name" value="4FE4S_FER_1"/>
    <property type="match status" value="2"/>
</dbReference>
<dbReference type="InterPro" id="IPR017896">
    <property type="entry name" value="4Fe4S_Fe-S-bd"/>
</dbReference>
<dbReference type="PROSITE" id="PS51379">
    <property type="entry name" value="4FE4S_FER_2"/>
    <property type="match status" value="2"/>
</dbReference>
<protein>
    <submittedName>
        <fullName evidence="7">NAD(P)H-quinone oxidoreductase subunit I, chloroplastic</fullName>
        <ecNumber evidence="7">1.6.5.11</ecNumber>
    </submittedName>
</protein>
<keyword evidence="1" id="KW-0004">4Fe-4S</keyword>
<dbReference type="SUPFAM" id="SSF54862">
    <property type="entry name" value="4Fe-4S ferredoxins"/>
    <property type="match status" value="1"/>
</dbReference>
<feature type="domain" description="4Fe-4S ferredoxin-type" evidence="6">
    <location>
        <begin position="42"/>
        <end position="71"/>
    </location>
</feature>
<evidence type="ECO:0000256" key="3">
    <source>
        <dbReference type="ARBA" id="ARBA00022737"/>
    </source>
</evidence>
<evidence type="ECO:0000259" key="6">
    <source>
        <dbReference type="PROSITE" id="PS51379"/>
    </source>
</evidence>
<dbReference type="GO" id="GO:0016020">
    <property type="term" value="C:membrane"/>
    <property type="evidence" value="ECO:0007669"/>
    <property type="project" value="InterPro"/>
</dbReference>
<evidence type="ECO:0000256" key="4">
    <source>
        <dbReference type="ARBA" id="ARBA00023004"/>
    </source>
</evidence>
<sequence length="163" mass="18365">MINMLKIALEGAFTNFKRIFFAADRVTDMELREQISTLSVENEPRVDESACIGCAGCANVCPTDAIEMKKLAHPVKITENWIKTEVPEMDLLKCVVCYYCHDFCPLYSLYGVKGAVHPNNVGNQIVDVSKYINQPVKISEDKLKVISKYLSDKTILKNRQDGD</sequence>
<reference evidence="8" key="1">
    <citation type="journal article" date="2016" name="Genome Announc.">
        <title>Draft Genome Sequences of Methanobrevibacter curvatus DSM11111, Methanobrevibacter cuticularis DSM11139, Methanobrevibacter filiformis DSM11501, and Methanobrevibacter oralis DSM7256.</title>
        <authorList>
            <person name="Poehlein A."/>
            <person name="Seedorf H."/>
        </authorList>
    </citation>
    <scope>NUCLEOTIDE SEQUENCE [LARGE SCALE GENOMIC DNA]</scope>
    <source>
        <strain evidence="8">DSM 7256 / JCM 30027 / ZR</strain>
    </source>
</reference>
<dbReference type="GO" id="GO:0003954">
    <property type="term" value="F:NADH dehydrogenase activity"/>
    <property type="evidence" value="ECO:0007669"/>
    <property type="project" value="TreeGrafter"/>
</dbReference>
<evidence type="ECO:0000256" key="1">
    <source>
        <dbReference type="ARBA" id="ARBA00022485"/>
    </source>
</evidence>
<keyword evidence="5" id="KW-0411">Iron-sulfur</keyword>
<dbReference type="EC" id="1.6.5.11" evidence="7"/>
<dbReference type="InterPro" id="IPR017900">
    <property type="entry name" value="4Fe4S_Fe_S_CS"/>
</dbReference>
<keyword evidence="7" id="KW-0560">Oxidoreductase</keyword>
<accession>A0A166CDA5</accession>
<keyword evidence="3" id="KW-0677">Repeat</keyword>
<comment type="caution">
    <text evidence="7">The sequence shown here is derived from an EMBL/GenBank/DDBJ whole genome shotgun (WGS) entry which is preliminary data.</text>
</comment>
<dbReference type="NCBIfam" id="NF004914">
    <property type="entry name" value="PRK06273.1"/>
    <property type="match status" value="1"/>
</dbReference>
<dbReference type="PANTHER" id="PTHR10849">
    <property type="entry name" value="NADH DEHYDROGENASE UBIQUINONE IRON-SULFUR PROTEIN 8, MITOCHONDRIAL"/>
    <property type="match status" value="1"/>
</dbReference>
<gene>
    <name evidence="7" type="primary">ndhI_4</name>
    <name evidence="7" type="ORF">MBORA_06980</name>
</gene>
<keyword evidence="2" id="KW-0479">Metal-binding</keyword>
<dbReference type="PATRIC" id="fig|66851.6.peg.768"/>
<dbReference type="GO" id="GO:0051539">
    <property type="term" value="F:4 iron, 4 sulfur cluster binding"/>
    <property type="evidence" value="ECO:0007669"/>
    <property type="project" value="UniProtKB-KW"/>
</dbReference>
<feature type="domain" description="4Fe-4S ferredoxin-type" evidence="6">
    <location>
        <begin position="85"/>
        <end position="114"/>
    </location>
</feature>
<dbReference type="Proteomes" id="UP000077428">
    <property type="component" value="Unassembled WGS sequence"/>
</dbReference>
<dbReference type="STRING" id="66851.MBORA_06980"/>
<dbReference type="InterPro" id="IPR010226">
    <property type="entry name" value="NADH_quinone_OxRdtase_chainI"/>
</dbReference>
<evidence type="ECO:0000256" key="2">
    <source>
        <dbReference type="ARBA" id="ARBA00022723"/>
    </source>
</evidence>
<dbReference type="EMBL" id="LWMU01000052">
    <property type="protein sequence ID" value="KZX13327.1"/>
    <property type="molecule type" value="Genomic_DNA"/>
</dbReference>
<dbReference type="GO" id="GO:0046872">
    <property type="term" value="F:metal ion binding"/>
    <property type="evidence" value="ECO:0007669"/>
    <property type="project" value="UniProtKB-KW"/>
</dbReference>
<evidence type="ECO:0000313" key="7">
    <source>
        <dbReference type="EMBL" id="KZX13327.1"/>
    </source>
</evidence>
<keyword evidence="4" id="KW-0408">Iron</keyword>
<evidence type="ECO:0000256" key="5">
    <source>
        <dbReference type="ARBA" id="ARBA00023014"/>
    </source>
</evidence>
<organism evidence="7 8">
    <name type="scientific">Methanobrevibacter oralis</name>
    <dbReference type="NCBI Taxonomy" id="66851"/>
    <lineage>
        <taxon>Archaea</taxon>
        <taxon>Methanobacteriati</taxon>
        <taxon>Methanobacteriota</taxon>
        <taxon>Methanomada group</taxon>
        <taxon>Methanobacteria</taxon>
        <taxon>Methanobacteriales</taxon>
        <taxon>Methanobacteriaceae</taxon>
        <taxon>Methanobrevibacter</taxon>
    </lineage>
</organism>
<dbReference type="PANTHER" id="PTHR10849:SF35">
    <property type="entry name" value="FORMATE HYDROGENLYASE SUBUNIT 6-RELATED"/>
    <property type="match status" value="1"/>
</dbReference>
<dbReference type="AlphaFoldDB" id="A0A166CDA5"/>
<dbReference type="Gene3D" id="3.30.70.3270">
    <property type="match status" value="1"/>
</dbReference>
<keyword evidence="8" id="KW-1185">Reference proteome</keyword>
<dbReference type="GO" id="GO:0009060">
    <property type="term" value="P:aerobic respiration"/>
    <property type="evidence" value="ECO:0007669"/>
    <property type="project" value="TreeGrafter"/>
</dbReference>
<evidence type="ECO:0000313" key="8">
    <source>
        <dbReference type="Proteomes" id="UP000077428"/>
    </source>
</evidence>